<proteinExistence type="predicted"/>
<dbReference type="EMBL" id="FXAH01000003">
    <property type="protein sequence ID" value="SMF16443.1"/>
    <property type="molecule type" value="Genomic_DNA"/>
</dbReference>
<organism evidence="1 2">
    <name type="scientific">Trinickia caryophylli</name>
    <name type="common">Paraburkholderia caryophylli</name>
    <dbReference type="NCBI Taxonomy" id="28094"/>
    <lineage>
        <taxon>Bacteria</taxon>
        <taxon>Pseudomonadati</taxon>
        <taxon>Pseudomonadota</taxon>
        <taxon>Betaproteobacteria</taxon>
        <taxon>Burkholderiales</taxon>
        <taxon>Burkholderiaceae</taxon>
        <taxon>Trinickia</taxon>
    </lineage>
</organism>
<dbReference type="RefSeq" id="WP_085226041.1">
    <property type="nucleotide sequence ID" value="NZ_BSQD01000003.1"/>
</dbReference>
<dbReference type="AlphaFoldDB" id="A0A1X7DJ14"/>
<dbReference type="OrthoDB" id="378654at2"/>
<evidence type="ECO:0008006" key="3">
    <source>
        <dbReference type="Google" id="ProtNLM"/>
    </source>
</evidence>
<dbReference type="GeneID" id="95548491"/>
<evidence type="ECO:0000313" key="2">
    <source>
        <dbReference type="Proteomes" id="UP000192911"/>
    </source>
</evidence>
<accession>A0A1X7DJ14</accession>
<name>A0A1X7DJ14_TRICW</name>
<dbReference type="InterPro" id="IPR015003">
    <property type="entry name" value="DUF1853"/>
</dbReference>
<reference evidence="2" key="1">
    <citation type="submission" date="2017-04" db="EMBL/GenBank/DDBJ databases">
        <authorList>
            <person name="Varghese N."/>
            <person name="Submissions S."/>
        </authorList>
    </citation>
    <scope>NUCLEOTIDE SEQUENCE [LARGE SCALE GENOMIC DNA]</scope>
    <source>
        <strain evidence="2">Ballard 720</strain>
    </source>
</reference>
<gene>
    <name evidence="1" type="ORF">SAMN06295900_103298</name>
</gene>
<protein>
    <recommendedName>
        <fullName evidence="3">DUF1853 domain-containing protein</fullName>
    </recommendedName>
</protein>
<keyword evidence="2" id="KW-1185">Reference proteome</keyword>
<sequence length="338" mass="37172">MTSLEPAAKSAAVLDALLDSLRVDAVRDLAWLLMSPSLLREHGPLAALAHPGEAVGERAAVAAWLSSLDRDPRTLLRVLSAAPLTRLGRYAETLLGYYLEHGPAERLVAANVTLRRAGRTLGECDFLVQTANGRRLHWELGVKCYLHTGSERGVLADYVGPNLLDRFDIKLARLVEHQLPLSATEAFASLGHRGPWQAQMLVKGWLFYRWHDTASGLAAPRLPAAVEPGHSRGFWVPRHAWEAFARDAAKRWMALPRLAWLAPQQVTAGSEAADRGLVDAGALNDCAHSPRAPTMVAGFAWDEAAAAWRERTRGFIVPDDWPARAEAFALSDYHQRQK</sequence>
<evidence type="ECO:0000313" key="1">
    <source>
        <dbReference type="EMBL" id="SMF16443.1"/>
    </source>
</evidence>
<dbReference type="Pfam" id="PF08907">
    <property type="entry name" value="DUF1853"/>
    <property type="match status" value="1"/>
</dbReference>
<dbReference type="STRING" id="28094.SAMN06295900_103298"/>
<dbReference type="Proteomes" id="UP000192911">
    <property type="component" value="Unassembled WGS sequence"/>
</dbReference>